<evidence type="ECO:0000256" key="5">
    <source>
        <dbReference type="ARBA" id="ARBA00023163"/>
    </source>
</evidence>
<keyword evidence="13" id="KW-1185">Reference proteome</keyword>
<dbReference type="EMBL" id="CVRI01000006">
    <property type="protein sequence ID" value="CRK88139.1"/>
    <property type="molecule type" value="Genomic_DNA"/>
</dbReference>
<name>A0A1J1HJP8_9DIPT</name>
<dbReference type="STRING" id="568069.A0A1J1HJP8"/>
<dbReference type="NCBIfam" id="TIGR00625">
    <property type="entry name" value="tfb2"/>
    <property type="match status" value="1"/>
</dbReference>
<protein>
    <recommendedName>
        <fullName evidence="9 10">General transcription factor IIH subunit 4</fullName>
    </recommendedName>
</protein>
<organism evidence="12 13">
    <name type="scientific">Clunio marinus</name>
    <dbReference type="NCBI Taxonomy" id="568069"/>
    <lineage>
        <taxon>Eukaryota</taxon>
        <taxon>Metazoa</taxon>
        <taxon>Ecdysozoa</taxon>
        <taxon>Arthropoda</taxon>
        <taxon>Hexapoda</taxon>
        <taxon>Insecta</taxon>
        <taxon>Pterygota</taxon>
        <taxon>Neoptera</taxon>
        <taxon>Endopterygota</taxon>
        <taxon>Diptera</taxon>
        <taxon>Nematocera</taxon>
        <taxon>Chironomoidea</taxon>
        <taxon>Chironomidae</taxon>
        <taxon>Clunio</taxon>
    </lineage>
</organism>
<dbReference type="InterPro" id="IPR040662">
    <property type="entry name" value="Tfb2_C"/>
</dbReference>
<evidence type="ECO:0000256" key="9">
    <source>
        <dbReference type="ARBA" id="ARBA00070130"/>
    </source>
</evidence>
<dbReference type="PANTHER" id="PTHR13152">
    <property type="entry name" value="TFIIH, POLYPEPTIDE 4"/>
    <property type="match status" value="1"/>
</dbReference>
<dbReference type="OrthoDB" id="364513at2759"/>
<feature type="domain" description="Transcription factor Tfb2 C-terminal" evidence="11">
    <location>
        <begin position="425"/>
        <end position="492"/>
    </location>
</feature>
<sequence>MTTKKTSPIKNVVHLECKNLHEYLKSQTAQVITKLYEYPAICLAVYRDCIPDIAKQFVIRMLFVEQAVPQAVVSSWGSQIYAKENLEACKSLTELKIWAEASIPGGLSAWNLNPSFKRNLKIAWLGGGSSWSMFNSIESDAKSRDINFLDQYAMSRWNCLLHYMVDSNASKGSEIEGISVDAVRIILHANLMKRNEQDGSSILTSQGFQFLLMDTQSQVWHFMLQYLNTCEQRGLSLIECLSMLFQLSFSTLGRDYSSEGLSENMLTFLQHLREFGLVYQRKRKEKRFFPTRLALNFTTKNAVVSENIVNESNAFNKTTTAGIVGDDNKYEKGYIIVETNYRVYAYTDSKLQISLLALFTELLYRFPNVTVGVITRDSIRQALRGGITARQIISYLEQHAHPKMIEAATNSTLKTSSMLPPTVVDQIKLWENERNRFSFIDGVVYNQFLSEADFITLRDYASSIEVLLWQNERTRTMVVTKNGHDDVKKFWKRYSKGGG</sequence>
<dbReference type="FunFam" id="3.30.70.2610:FF:000001">
    <property type="entry name" value="General transcription factor IIH subunit 4"/>
    <property type="match status" value="1"/>
</dbReference>
<evidence type="ECO:0000256" key="1">
    <source>
        <dbReference type="ARBA" id="ARBA00004123"/>
    </source>
</evidence>
<keyword evidence="3 10" id="KW-0227">DNA damage</keyword>
<dbReference type="Proteomes" id="UP000183832">
    <property type="component" value="Unassembled WGS sequence"/>
</dbReference>
<evidence type="ECO:0000256" key="7">
    <source>
        <dbReference type="ARBA" id="ARBA00023242"/>
    </source>
</evidence>
<dbReference type="GO" id="GO:0001671">
    <property type="term" value="F:ATPase activator activity"/>
    <property type="evidence" value="ECO:0007669"/>
    <property type="project" value="InterPro"/>
</dbReference>
<dbReference type="Gene3D" id="3.30.70.2610">
    <property type="match status" value="1"/>
</dbReference>
<dbReference type="GO" id="GO:0003690">
    <property type="term" value="F:double-stranded DNA binding"/>
    <property type="evidence" value="ECO:0007669"/>
    <property type="project" value="TreeGrafter"/>
</dbReference>
<dbReference type="GO" id="GO:0000439">
    <property type="term" value="C:transcription factor TFIIH core complex"/>
    <property type="evidence" value="ECO:0007669"/>
    <property type="project" value="InterPro"/>
</dbReference>
<gene>
    <name evidence="12" type="ORF">CLUMA_CG001924</name>
</gene>
<dbReference type="Pfam" id="PF18307">
    <property type="entry name" value="Tfb2_C"/>
    <property type="match status" value="1"/>
</dbReference>
<evidence type="ECO:0000256" key="6">
    <source>
        <dbReference type="ARBA" id="ARBA00023204"/>
    </source>
</evidence>
<evidence type="ECO:0000256" key="8">
    <source>
        <dbReference type="ARBA" id="ARBA00064576"/>
    </source>
</evidence>
<evidence type="ECO:0000256" key="2">
    <source>
        <dbReference type="ARBA" id="ARBA00007132"/>
    </source>
</evidence>
<evidence type="ECO:0000313" key="12">
    <source>
        <dbReference type="EMBL" id="CRK88139.1"/>
    </source>
</evidence>
<reference evidence="12 13" key="1">
    <citation type="submission" date="2015-04" db="EMBL/GenBank/DDBJ databases">
        <authorList>
            <person name="Syromyatnikov M.Y."/>
            <person name="Popov V.N."/>
        </authorList>
    </citation>
    <scope>NUCLEOTIDE SEQUENCE [LARGE SCALE GENOMIC DNA]</scope>
</reference>
<comment type="function">
    <text evidence="10">Component of the general transcription and DNA repair factor IIH (TFIIH) core complex which is involved in general and transcription-coupled nucleotide excision repair (NER) of damaged DNA.</text>
</comment>
<evidence type="ECO:0000256" key="10">
    <source>
        <dbReference type="RuleBase" id="RU364024"/>
    </source>
</evidence>
<keyword evidence="4 10" id="KW-0805">Transcription regulation</keyword>
<evidence type="ECO:0000259" key="11">
    <source>
        <dbReference type="Pfam" id="PF18307"/>
    </source>
</evidence>
<keyword evidence="7 10" id="KW-0539">Nucleus</keyword>
<dbReference type="GO" id="GO:0006366">
    <property type="term" value="P:transcription by RNA polymerase II"/>
    <property type="evidence" value="ECO:0007669"/>
    <property type="project" value="UniProtKB-ARBA"/>
</dbReference>
<keyword evidence="6 10" id="KW-0234">DNA repair</keyword>
<keyword evidence="5 10" id="KW-0804">Transcription</keyword>
<dbReference type="PANTHER" id="PTHR13152:SF0">
    <property type="entry name" value="GENERAL TRANSCRIPTION FACTOR IIH SUBUNIT 4"/>
    <property type="match status" value="1"/>
</dbReference>
<dbReference type="AlphaFoldDB" id="A0A1J1HJP8"/>
<dbReference type="GO" id="GO:0005675">
    <property type="term" value="C:transcription factor TFIIH holo complex"/>
    <property type="evidence" value="ECO:0007669"/>
    <property type="project" value="TreeGrafter"/>
</dbReference>
<accession>A0A1J1HJP8</accession>
<dbReference type="GO" id="GO:0006289">
    <property type="term" value="P:nucleotide-excision repair"/>
    <property type="evidence" value="ECO:0007669"/>
    <property type="project" value="InterPro"/>
</dbReference>
<comment type="similarity">
    <text evidence="2 10">Belongs to the TFB2 family.</text>
</comment>
<comment type="subunit">
    <text evidence="8">Component of the 7-subunit TFIIH core complex composed of XPB/ERCC3, XPD/ERCC2, GTF2H1, GTF2H2, GTF2H3, GTF2H4 and GTF2H5, which is active in NER. The core complex associates with the 3-subunit CDK-activating kinase (CAK) module composed of CCNH/cyclin H, CDK7 and MNAT1 to form the 10-subunit holoenzyme (holo-TFIIH) active in transcription. Part of TBP-based Pol II pre-initiation complex (PIC), in which Pol II core assembles with general transcription factors and other specific initiation factors including GTF2E1, GTF2E2, GTF2F1, GTF2F2, TCEA1, ERCC2, ERCC3, GTF2H2, GTF2H3, GTF2H4, GTF2H5, GTF2A1, GTF2A2, GTF2B and TBP; this large multi-subunit PIC complex mediates DNA unwinding and targets Pol II core to the transcription start site where the first phosphodiester bond forms.</text>
</comment>
<evidence type="ECO:0000256" key="3">
    <source>
        <dbReference type="ARBA" id="ARBA00022763"/>
    </source>
</evidence>
<comment type="subcellular location">
    <subcellularLocation>
        <location evidence="1 10">Nucleus</location>
    </subcellularLocation>
</comment>
<evidence type="ECO:0000256" key="4">
    <source>
        <dbReference type="ARBA" id="ARBA00023015"/>
    </source>
</evidence>
<dbReference type="InterPro" id="IPR004598">
    <property type="entry name" value="TFIIH_p52/Tfb2"/>
</dbReference>
<dbReference type="Pfam" id="PF03849">
    <property type="entry name" value="Tfb2"/>
    <property type="match status" value="1"/>
</dbReference>
<proteinExistence type="inferred from homology"/>
<evidence type="ECO:0000313" key="13">
    <source>
        <dbReference type="Proteomes" id="UP000183832"/>
    </source>
</evidence>